<comment type="caution">
    <text evidence="1">The sequence shown here is derived from an EMBL/GenBank/DDBJ whole genome shotgun (WGS) entry which is preliminary data.</text>
</comment>
<evidence type="ECO:0000313" key="1">
    <source>
        <dbReference type="EMBL" id="MCQ4334434.1"/>
    </source>
</evidence>
<organism evidence="1 2">
    <name type="scientific">Natronomonas aquatica</name>
    <dbReference type="NCBI Taxonomy" id="2841590"/>
    <lineage>
        <taxon>Archaea</taxon>
        <taxon>Methanobacteriati</taxon>
        <taxon>Methanobacteriota</taxon>
        <taxon>Stenosarchaea group</taxon>
        <taxon>Halobacteria</taxon>
        <taxon>Halobacteriales</taxon>
        <taxon>Natronomonadaceae</taxon>
        <taxon>Natronomonas</taxon>
    </lineage>
</organism>
<name>A0A9R1CVL8_9EURY</name>
<protein>
    <submittedName>
        <fullName evidence="1">Uncharacterized protein</fullName>
    </submittedName>
</protein>
<sequence length="302" mass="34745">MTRIQQLLWELEMDYIGHPYYVSGNAIFHALAAELDYEVSRHLHASHGIFVPGEYGTYPDEHSQGGMKPYMGTSLSDVEAYDDLFLFRHPDQPWLLDSRARDARNTHDIRVQHRNPALAHEMVMGQLDDAPTNRQTSTWYLHAYVHADDPNVLPLDEAAVDGLQFGGRRNYGYGLTRLRDTQVIDLENLDYSRLDDADEYLIELVSPFVLTSEYPRADEDTVPWWWRVDHDDGLRRRVEKIVKQRDAYRLETIDHGQVVGYAGETPIKTAKKGILRVGTHRKYGFGEFRVKPLSSAEPHHGS</sequence>
<keyword evidence="2" id="KW-1185">Reference proteome</keyword>
<evidence type="ECO:0000313" key="2">
    <source>
        <dbReference type="Proteomes" id="UP001139494"/>
    </source>
</evidence>
<proteinExistence type="predicted"/>
<dbReference type="AlphaFoldDB" id="A0A9R1CVL8"/>
<dbReference type="Proteomes" id="UP001139494">
    <property type="component" value="Unassembled WGS sequence"/>
</dbReference>
<accession>A0A9R1CVL8</accession>
<reference evidence="1" key="1">
    <citation type="journal article" date="2023" name="Front. Microbiol.">
        <title>Genomic-based phylogenetic and metabolic analyses of the genus Natronomonas, and description of Natronomonas aquatica sp. nov.</title>
        <authorList>
            <person name="Garcia-Roldan A."/>
            <person name="Duran-Viseras A."/>
            <person name="de la Haba R.R."/>
            <person name="Corral P."/>
            <person name="Sanchez-Porro C."/>
            <person name="Ventosa A."/>
        </authorList>
    </citation>
    <scope>NUCLEOTIDE SEQUENCE</scope>
    <source>
        <strain evidence="1">F2-12</strain>
    </source>
</reference>
<gene>
    <name evidence="1" type="ORF">KM295_13300</name>
</gene>
<dbReference type="RefSeq" id="WP_418904805.1">
    <property type="nucleotide sequence ID" value="NZ_JAHLKM010000025.1"/>
</dbReference>
<dbReference type="EMBL" id="JAHLKM010000025">
    <property type="protein sequence ID" value="MCQ4334434.1"/>
    <property type="molecule type" value="Genomic_DNA"/>
</dbReference>